<gene>
    <name evidence="17" type="primary">G</name>
</gene>
<dbReference type="Proteomes" id="UP000297157">
    <property type="component" value="Segment"/>
</dbReference>
<dbReference type="GO" id="GO:0033644">
    <property type="term" value="C:host cell membrane"/>
    <property type="evidence" value="ECO:0007669"/>
    <property type="project" value="UniProtKB-SubCell"/>
</dbReference>
<keyword evidence="9 15" id="KW-0261">Viral envelope protein</keyword>
<keyword evidence="12 16" id="KW-0472">Membrane</keyword>
<dbReference type="Pfam" id="PF00423">
    <property type="entry name" value="HN"/>
    <property type="match status" value="1"/>
</dbReference>
<dbReference type="GO" id="GO:0019031">
    <property type="term" value="C:viral envelope"/>
    <property type="evidence" value="ECO:0007669"/>
    <property type="project" value="UniProtKB-KW"/>
</dbReference>
<protein>
    <submittedName>
        <fullName evidence="17">Attachment protein</fullName>
    </submittedName>
</protein>
<evidence type="ECO:0000256" key="1">
    <source>
        <dbReference type="ARBA" id="ARBA00004208"/>
    </source>
</evidence>
<evidence type="ECO:0000256" key="9">
    <source>
        <dbReference type="ARBA" id="ARBA00022879"/>
    </source>
</evidence>
<dbReference type="InterPro" id="IPR000665">
    <property type="entry name" value="Hemagglutn/HN"/>
</dbReference>
<name>A0A2H4PJ44_9MONO</name>
<keyword evidence="6" id="KW-1161">Viral attachment to host cell</keyword>
<comment type="subcellular location">
    <subcellularLocation>
        <location evidence="2">Host membrane</location>
        <topology evidence="2">Single-pass type II membrane protein</topology>
    </subcellularLocation>
    <subcellularLocation>
        <location evidence="1">Virion membrane</location>
        <topology evidence="1">Single-pass type II membrane protein</topology>
    </subcellularLocation>
</comment>
<dbReference type="EMBL" id="MF943130">
    <property type="protein sequence ID" value="ATW63189.1"/>
    <property type="molecule type" value="Viral_cRNA"/>
</dbReference>
<organism evidence="17">
    <name type="scientific">bank vole virus 1</name>
    <dbReference type="NCBI Taxonomy" id="2756244"/>
    <lineage>
        <taxon>Viruses</taxon>
        <taxon>Riboviria</taxon>
        <taxon>Orthornavirae</taxon>
        <taxon>Negarnaviricota</taxon>
        <taxon>Haploviricotina</taxon>
        <taxon>Monjiviricetes</taxon>
        <taxon>Mononegavirales</taxon>
        <taxon>Paramyxoviridae</taxon>
        <taxon>Orthoparamyxovirinae</taxon>
        <taxon>Narmovirus</taxon>
        <taxon>Narmovirus myodesis</taxon>
    </lineage>
</organism>
<dbReference type="GO" id="GO:0055036">
    <property type="term" value="C:virion membrane"/>
    <property type="evidence" value="ECO:0007669"/>
    <property type="project" value="UniProtKB-SubCell"/>
</dbReference>
<accession>A0A2H4PJ44</accession>
<evidence type="ECO:0000256" key="14">
    <source>
        <dbReference type="ARBA" id="ARBA00023296"/>
    </source>
</evidence>
<keyword evidence="11 16" id="KW-1133">Transmembrane helix</keyword>
<sequence>MDQARYYTGTGRNNELASASTKIRTIPYIHNNTVNRGFNFLLDVVAVIGVVLGVISIGLSTTSIIYHTRTQNVTTKADPYIKPIYDDVKQISQYYTEYIDPRLRNILDAVTFQIPKTLASITSTLGASELQEQQEAFNALLDGITTTLRSAVNSLNQLTSIILEQFDETKLIVREINNEILNTNKSFIPIEHPFTQYPRVHTTSMSSLPPLRCTRAVPTANPKRVPIFVSNVGGMLENSCTKEPVISMANGVFASTYLYLRDSCTDYQSSIRFFEMGIVKRLSDNDPYLSVIHTWDQASPFVLQPCSLAVAYDNGYALCAESVTGVDNDLVTGNTIRLVLFTFTLFGSLERKVIYYENFKRPREFVYIIPGAGQGVIIDNVMYSIGYYVSENTPQGNLKCPTTGCPNLQYSTCDQFSRTQVSNHRHKFLTLIQVNLTQYPLPVHNLLVIPRSYYSIISHGNLYYRNSNDSVLFQLYNVGWYHKPLVGSINLTTPLSLEFLNKDYDLLSSVTNCVPGFGCPSSCEISAYGAYTPLDYNFNDAVSLIPRTSGAYPSVSYGSGNTRIDFRIILNQQLALRESSLVCYLPTIQNTGHPYCVGLMTFEVTGQTAPQLYSVGWKQTYQCSK</sequence>
<keyword evidence="7" id="KW-0946">Virion</keyword>
<proteinExistence type="inferred from homology"/>
<keyword evidence="13" id="KW-0325">Glycoprotein</keyword>
<evidence type="ECO:0000256" key="2">
    <source>
        <dbReference type="ARBA" id="ARBA00004597"/>
    </source>
</evidence>
<keyword evidence="8" id="KW-1043">Host membrane</keyword>
<evidence type="ECO:0000256" key="13">
    <source>
        <dbReference type="ARBA" id="ARBA00023180"/>
    </source>
</evidence>
<evidence type="ECO:0000256" key="11">
    <source>
        <dbReference type="ARBA" id="ARBA00022989"/>
    </source>
</evidence>
<feature type="transmembrane region" description="Helical" evidence="16">
    <location>
        <begin position="40"/>
        <end position="66"/>
    </location>
</feature>
<dbReference type="Gene3D" id="2.120.10.10">
    <property type="match status" value="1"/>
</dbReference>
<keyword evidence="10" id="KW-0735">Signal-anchor</keyword>
<reference evidence="17" key="2">
    <citation type="submission" date="2017-09" db="EMBL/GenBank/DDBJ databases">
        <authorList>
            <person name="Ehlers B."/>
            <person name="Leendertz F.H."/>
        </authorList>
    </citation>
    <scope>NUCLEOTIDE SEQUENCE</scope>
    <source>
        <strain evidence="17">RP-12</strain>
    </source>
</reference>
<dbReference type="SUPFAM" id="SSF50939">
    <property type="entry name" value="Sialidases"/>
    <property type="match status" value="1"/>
</dbReference>
<evidence type="ECO:0000256" key="7">
    <source>
        <dbReference type="ARBA" id="ARBA00022844"/>
    </source>
</evidence>
<keyword evidence="18" id="KW-1185">Reference proteome</keyword>
<evidence type="ECO:0000256" key="16">
    <source>
        <dbReference type="SAM" id="Phobius"/>
    </source>
</evidence>
<evidence type="ECO:0000256" key="4">
    <source>
        <dbReference type="ARBA" id="ARBA00022581"/>
    </source>
</evidence>
<evidence type="ECO:0000313" key="17">
    <source>
        <dbReference type="EMBL" id="ATW63189.1"/>
    </source>
</evidence>
<evidence type="ECO:0000256" key="3">
    <source>
        <dbReference type="ARBA" id="ARBA00022546"/>
    </source>
</evidence>
<keyword evidence="5 16" id="KW-0812">Transmembrane</keyword>
<evidence type="ECO:0000256" key="8">
    <source>
        <dbReference type="ARBA" id="ARBA00022870"/>
    </source>
</evidence>
<dbReference type="RefSeq" id="YP_010085014.1">
    <property type="nucleotide sequence ID" value="NC_055167.1"/>
</dbReference>
<dbReference type="GO" id="GO:0019062">
    <property type="term" value="P:virion attachment to host cell"/>
    <property type="evidence" value="ECO:0007669"/>
    <property type="project" value="UniProtKB-KW"/>
</dbReference>
<dbReference type="InterPro" id="IPR036278">
    <property type="entry name" value="Sialidase_sf"/>
</dbReference>
<evidence type="ECO:0000256" key="10">
    <source>
        <dbReference type="ARBA" id="ARBA00022968"/>
    </source>
</evidence>
<keyword evidence="14" id="KW-1160">Virus entry into host cell</keyword>
<evidence type="ECO:0000256" key="5">
    <source>
        <dbReference type="ARBA" id="ARBA00022692"/>
    </source>
</evidence>
<dbReference type="GO" id="GO:0046718">
    <property type="term" value="P:symbiont entry into host cell"/>
    <property type="evidence" value="ECO:0007669"/>
    <property type="project" value="UniProtKB-KW"/>
</dbReference>
<comment type="similarity">
    <text evidence="15">Belongs to the paramyxoviruses hemagglutinin-neuraminidase family.</text>
</comment>
<dbReference type="KEGG" id="vg:65100035"/>
<evidence type="ECO:0000256" key="15">
    <source>
        <dbReference type="RuleBase" id="RU004216"/>
    </source>
</evidence>
<reference evidence="17" key="1">
    <citation type="journal article" date="2017" name="Arch. Virol.">
        <title>Genetic characterization of bank vole virus (BaVV), a new paramyxovirus isolated from kidneys of bank voles in Russia.</title>
        <authorList>
            <person name="Alkhovsky S."/>
            <person name="Butenko A."/>
            <person name="Eremyan A."/>
            <person name="Shchetinin A."/>
        </authorList>
    </citation>
    <scope>NUCLEOTIDE SEQUENCE [LARGE SCALE GENOMIC DNA]</scope>
    <source>
        <strain evidence="17">RP-12</strain>
    </source>
</reference>
<evidence type="ECO:0000256" key="12">
    <source>
        <dbReference type="ARBA" id="ARBA00023136"/>
    </source>
</evidence>
<dbReference type="GeneID" id="65100035"/>
<dbReference type="GO" id="GO:0046789">
    <property type="term" value="F:host cell surface receptor binding"/>
    <property type="evidence" value="ECO:0007669"/>
    <property type="project" value="InterPro"/>
</dbReference>
<keyword evidence="4" id="KW-0945">Host-virus interaction</keyword>
<keyword evidence="3 15" id="KW-0348">Hemagglutinin</keyword>
<evidence type="ECO:0000256" key="6">
    <source>
        <dbReference type="ARBA" id="ARBA00022804"/>
    </source>
</evidence>
<evidence type="ECO:0000313" key="18">
    <source>
        <dbReference type="Proteomes" id="UP000297157"/>
    </source>
</evidence>